<feature type="region of interest" description="Disordered" evidence="10">
    <location>
        <begin position="82"/>
        <end position="106"/>
    </location>
</feature>
<evidence type="ECO:0000256" key="11">
    <source>
        <dbReference type="SAM" id="Phobius"/>
    </source>
</evidence>
<keyword evidence="6 11" id="KW-0472">Membrane</keyword>
<evidence type="ECO:0000256" key="9">
    <source>
        <dbReference type="ARBA" id="ARBA00023224"/>
    </source>
</evidence>
<keyword evidence="2" id="KW-1003">Cell membrane</keyword>
<feature type="compositionally biased region" description="Low complexity" evidence="10">
    <location>
        <begin position="86"/>
        <end position="96"/>
    </location>
</feature>
<feature type="compositionally biased region" description="Low complexity" evidence="10">
    <location>
        <begin position="211"/>
        <end position="220"/>
    </location>
</feature>
<accession>A0ABM1ERE9</accession>
<proteinExistence type="predicted"/>
<dbReference type="Pfam" id="PF00001">
    <property type="entry name" value="7tm_1"/>
    <property type="match status" value="1"/>
</dbReference>
<evidence type="ECO:0000256" key="5">
    <source>
        <dbReference type="ARBA" id="ARBA00023040"/>
    </source>
</evidence>
<evidence type="ECO:0000256" key="3">
    <source>
        <dbReference type="ARBA" id="ARBA00022692"/>
    </source>
</evidence>
<evidence type="ECO:0000256" key="4">
    <source>
        <dbReference type="ARBA" id="ARBA00022989"/>
    </source>
</evidence>
<dbReference type="RefSeq" id="XP_014674770.1">
    <property type="nucleotide sequence ID" value="XM_014819284.1"/>
</dbReference>
<feature type="transmembrane region" description="Helical" evidence="11">
    <location>
        <begin position="307"/>
        <end position="326"/>
    </location>
</feature>
<keyword evidence="7" id="KW-1015">Disulfide bond</keyword>
<organism evidence="13 14">
    <name type="scientific">Priapulus caudatus</name>
    <name type="common">Priapulid worm</name>
    <dbReference type="NCBI Taxonomy" id="37621"/>
    <lineage>
        <taxon>Eukaryota</taxon>
        <taxon>Metazoa</taxon>
        <taxon>Ecdysozoa</taxon>
        <taxon>Scalidophora</taxon>
        <taxon>Priapulida</taxon>
        <taxon>Priapulimorpha</taxon>
        <taxon>Priapulimorphida</taxon>
        <taxon>Priapulidae</taxon>
        <taxon>Priapulus</taxon>
    </lineage>
</organism>
<evidence type="ECO:0000313" key="13">
    <source>
        <dbReference type="Proteomes" id="UP000695022"/>
    </source>
</evidence>
<dbReference type="InterPro" id="IPR000276">
    <property type="entry name" value="GPCR_Rhodpsn"/>
</dbReference>
<keyword evidence="3 11" id="KW-0812">Transmembrane</keyword>
<evidence type="ECO:0000256" key="10">
    <source>
        <dbReference type="SAM" id="MobiDB-lite"/>
    </source>
</evidence>
<keyword evidence="5" id="KW-0297">G-protein coupled receptor</keyword>
<dbReference type="SUPFAM" id="SSF81321">
    <property type="entry name" value="Family A G protein-coupled receptor-like"/>
    <property type="match status" value="1"/>
</dbReference>
<dbReference type="PANTHER" id="PTHR24248">
    <property type="entry name" value="ADRENERGIC RECEPTOR-RELATED G-PROTEIN COUPLED RECEPTOR"/>
    <property type="match status" value="1"/>
</dbReference>
<dbReference type="PROSITE" id="PS50262">
    <property type="entry name" value="G_PROTEIN_RECEP_F1_2"/>
    <property type="match status" value="1"/>
</dbReference>
<evidence type="ECO:0000313" key="14">
    <source>
        <dbReference type="RefSeq" id="XP_014674770.1"/>
    </source>
</evidence>
<dbReference type="PRINTS" id="PR00237">
    <property type="entry name" value="GPCRRHODOPSN"/>
</dbReference>
<evidence type="ECO:0000256" key="6">
    <source>
        <dbReference type="ARBA" id="ARBA00023136"/>
    </source>
</evidence>
<evidence type="ECO:0000256" key="1">
    <source>
        <dbReference type="ARBA" id="ARBA00004651"/>
    </source>
</evidence>
<keyword evidence="9" id="KW-0807">Transducer</keyword>
<evidence type="ECO:0000256" key="2">
    <source>
        <dbReference type="ARBA" id="ARBA00022475"/>
    </source>
</evidence>
<feature type="region of interest" description="Disordered" evidence="10">
    <location>
        <begin position="201"/>
        <end position="244"/>
    </location>
</feature>
<evidence type="ECO:0000256" key="8">
    <source>
        <dbReference type="ARBA" id="ARBA00023170"/>
    </source>
</evidence>
<dbReference type="PANTHER" id="PTHR24248:SF125">
    <property type="entry name" value="DOPAMINE D2-LIKE RECEPTOR"/>
    <property type="match status" value="1"/>
</dbReference>
<reference evidence="14" key="1">
    <citation type="submission" date="2025-08" db="UniProtKB">
        <authorList>
            <consortium name="RefSeq"/>
        </authorList>
    </citation>
    <scope>IDENTIFICATION</scope>
</reference>
<keyword evidence="13" id="KW-1185">Reference proteome</keyword>
<gene>
    <name evidence="14" type="primary">LOC106814906</name>
</gene>
<dbReference type="InterPro" id="IPR017452">
    <property type="entry name" value="GPCR_Rhodpsn_7TM"/>
</dbReference>
<sequence length="360" mass="39652">MVATYAVTTHLLNARAAKHRNGVKPKGYASIATYATEADDDSRATLARSTLASSDVDDADADSPLRGGRRFELTPMFSARQEALPSSVESSDVGSSPTHSPLKKSSSDNYAVQRLLLWRPVRARVLLPSRSMTAVEQQSTSFLYVPDSPQRGGGRGADNAAAVAAGADELFDLRSVCTVDDEREQTPPLHAARYPLLAAAGGQHPRGEPPHANNHAAANACGAKRDRKTKKEKRKEKTRGGRAHVRNSSKLMHIVNSKSRNERKASQTLGIIFAVFMVLWCPFFVSYVMEAVCTPCRRHISIDMISAFTWLGYCSSMVNPFIYSMFNRQFRAAFGRIMTCRCREFQEAKMSTTYVTSTYA</sequence>
<keyword evidence="4 11" id="KW-1133">Transmembrane helix</keyword>
<protein>
    <submittedName>
        <fullName evidence="14">5-hydroxytryptamine receptor 2A-like</fullName>
    </submittedName>
</protein>
<feature type="compositionally biased region" description="Basic residues" evidence="10">
    <location>
        <begin position="225"/>
        <end position="244"/>
    </location>
</feature>
<evidence type="ECO:0000259" key="12">
    <source>
        <dbReference type="PROSITE" id="PS50262"/>
    </source>
</evidence>
<dbReference type="Proteomes" id="UP000695022">
    <property type="component" value="Unplaced"/>
</dbReference>
<comment type="subcellular location">
    <subcellularLocation>
        <location evidence="1">Cell membrane</location>
        <topology evidence="1">Multi-pass membrane protein</topology>
    </subcellularLocation>
</comment>
<feature type="compositionally biased region" description="Polar residues" evidence="10">
    <location>
        <begin position="97"/>
        <end position="106"/>
    </location>
</feature>
<name>A0ABM1ERE9_PRICU</name>
<feature type="domain" description="G-protein coupled receptors family 1 profile" evidence="12">
    <location>
        <begin position="227"/>
        <end position="323"/>
    </location>
</feature>
<evidence type="ECO:0000256" key="7">
    <source>
        <dbReference type="ARBA" id="ARBA00023157"/>
    </source>
</evidence>
<dbReference type="Gene3D" id="1.20.1070.10">
    <property type="entry name" value="Rhodopsin 7-helix transmembrane proteins"/>
    <property type="match status" value="1"/>
</dbReference>
<feature type="transmembrane region" description="Helical" evidence="11">
    <location>
        <begin position="268"/>
        <end position="287"/>
    </location>
</feature>
<keyword evidence="8" id="KW-0675">Receptor</keyword>
<dbReference type="GeneID" id="106814906"/>